<dbReference type="AlphaFoldDB" id="A0A0H3NL00"/>
<keyword evidence="3 8" id="KW-0645">Protease</keyword>
<evidence type="ECO:0000256" key="3">
    <source>
        <dbReference type="ARBA" id="ARBA00022670"/>
    </source>
</evidence>
<protein>
    <submittedName>
        <fullName evidence="8">Hydrogenase maturation protease</fullName>
    </submittedName>
</protein>
<evidence type="ECO:0000256" key="7">
    <source>
        <dbReference type="PIRSR" id="PIRSR604419-1"/>
    </source>
</evidence>
<sequence>MGILVLGIGNLLLSDEAVGVRIIEALEQRFYIPPELDVLDGGTAGLELMEAMANREHLIVADAVLTGQPPGSVAVLRDKEIPAMFSRKVSPHQLGLCDVLMALQLTDEFPRLLTLVGVVPESLAPNIGLTPTVTRAIEPALEQILAALHASGITLKAREESHV</sequence>
<dbReference type="GeneID" id="31410410"/>
<dbReference type="GO" id="GO:0016485">
    <property type="term" value="P:protein processing"/>
    <property type="evidence" value="ECO:0007669"/>
    <property type="project" value="InterPro"/>
</dbReference>
<evidence type="ECO:0000256" key="1">
    <source>
        <dbReference type="ARBA" id="ARBA00006814"/>
    </source>
</evidence>
<dbReference type="GO" id="GO:0008047">
    <property type="term" value="F:enzyme activator activity"/>
    <property type="evidence" value="ECO:0007669"/>
    <property type="project" value="InterPro"/>
</dbReference>
<dbReference type="PRINTS" id="PR00446">
    <property type="entry name" value="HYDRGNUPTAKE"/>
</dbReference>
<proteinExistence type="inferred from homology"/>
<evidence type="ECO:0000256" key="5">
    <source>
        <dbReference type="ARBA" id="ARBA00022750"/>
    </source>
</evidence>
<evidence type="ECO:0000256" key="4">
    <source>
        <dbReference type="ARBA" id="ARBA00022723"/>
    </source>
</evidence>
<dbReference type="Pfam" id="PF01750">
    <property type="entry name" value="HycI"/>
    <property type="match status" value="1"/>
</dbReference>
<dbReference type="NCBIfam" id="TIGR00072">
    <property type="entry name" value="hydrog_prot"/>
    <property type="match status" value="1"/>
</dbReference>
<feature type="binding site" evidence="7">
    <location>
        <position position="92"/>
    </location>
    <ligand>
        <name>Ni(2+)</name>
        <dbReference type="ChEBI" id="CHEBI:49786"/>
    </ligand>
</feature>
<dbReference type="FunFam" id="3.40.50.1450:FF:000002">
    <property type="entry name" value="Hydrogenase 1 maturation protease"/>
    <property type="match status" value="1"/>
</dbReference>
<keyword evidence="4 7" id="KW-0479">Metal-binding</keyword>
<dbReference type="SUPFAM" id="SSF53163">
    <property type="entry name" value="HybD-like"/>
    <property type="match status" value="1"/>
</dbReference>
<dbReference type="Gene3D" id="3.40.50.1450">
    <property type="entry name" value="HybD-like"/>
    <property type="match status" value="1"/>
</dbReference>
<dbReference type="HOGENOM" id="CLU_099037_0_0_6"/>
<evidence type="ECO:0000256" key="2">
    <source>
        <dbReference type="ARBA" id="ARBA00022596"/>
    </source>
</evidence>
<accession>A0A0H3NL00</accession>
<dbReference type="CDD" id="cd06062">
    <property type="entry name" value="H2MP_MemB-H2up"/>
    <property type="match status" value="1"/>
</dbReference>
<comment type="similarity">
    <text evidence="1">Belongs to the peptidase A31 family.</text>
</comment>
<evidence type="ECO:0000256" key="6">
    <source>
        <dbReference type="ARBA" id="ARBA00022801"/>
    </source>
</evidence>
<evidence type="ECO:0000313" key="9">
    <source>
        <dbReference type="Proteomes" id="UP000008084"/>
    </source>
</evidence>
<dbReference type="GO" id="GO:0004190">
    <property type="term" value="F:aspartic-type endopeptidase activity"/>
    <property type="evidence" value="ECO:0007669"/>
    <property type="project" value="UniProtKB-KW"/>
</dbReference>
<feature type="binding site" evidence="7">
    <location>
        <position position="16"/>
    </location>
    <ligand>
        <name>Ni(2+)</name>
        <dbReference type="ChEBI" id="CHEBI:49786"/>
    </ligand>
</feature>
<keyword evidence="6" id="KW-0378">Hydrolase</keyword>
<dbReference type="PANTHER" id="PTHR30302">
    <property type="entry name" value="HYDROGENASE 1 MATURATION PROTEASE"/>
    <property type="match status" value="1"/>
</dbReference>
<dbReference type="NCBIfam" id="NF007777">
    <property type="entry name" value="PRK10466.1"/>
    <property type="match status" value="1"/>
</dbReference>
<dbReference type="InterPro" id="IPR004419">
    <property type="entry name" value="Pept_A31_hyd_express"/>
</dbReference>
<dbReference type="InterPro" id="IPR023430">
    <property type="entry name" value="Pept_HybD-like_dom_sf"/>
</dbReference>
<dbReference type="EMBL" id="FR729477">
    <property type="protein sequence ID" value="CBY25780.1"/>
    <property type="molecule type" value="Genomic_DNA"/>
</dbReference>
<keyword evidence="5" id="KW-0064">Aspartyl protease</keyword>
<dbReference type="InterPro" id="IPR000671">
    <property type="entry name" value="Peptidase_A31"/>
</dbReference>
<dbReference type="Proteomes" id="UP000008084">
    <property type="component" value="Chromosome"/>
</dbReference>
<dbReference type="RefSeq" id="WP_005157248.1">
    <property type="nucleotide sequence ID" value="NC_017564.1"/>
</dbReference>
<dbReference type="KEGG" id="yey:Y11_24011"/>
<dbReference type="PANTHER" id="PTHR30302:SF1">
    <property type="entry name" value="HYDROGENASE 2 MATURATION PROTEASE"/>
    <property type="match status" value="1"/>
</dbReference>
<feature type="binding site" evidence="7">
    <location>
        <position position="62"/>
    </location>
    <ligand>
        <name>Ni(2+)</name>
        <dbReference type="ChEBI" id="CHEBI:49786"/>
    </ligand>
</feature>
<keyword evidence="2 7" id="KW-0533">Nickel</keyword>
<gene>
    <name evidence="8" type="ordered locus">Y11_24011</name>
</gene>
<evidence type="ECO:0000313" key="8">
    <source>
        <dbReference type="EMBL" id="CBY25780.1"/>
    </source>
</evidence>
<organism evidence="8 9">
    <name type="scientific">Yersinia enterocolitica subsp. palearctica serotype O:3 (strain DSM 13030 / CIP 106945 / Y11)</name>
    <dbReference type="NCBI Taxonomy" id="930944"/>
    <lineage>
        <taxon>Bacteria</taxon>
        <taxon>Pseudomonadati</taxon>
        <taxon>Pseudomonadota</taxon>
        <taxon>Gammaproteobacteria</taxon>
        <taxon>Enterobacterales</taxon>
        <taxon>Yersiniaceae</taxon>
        <taxon>Yersinia</taxon>
    </lineage>
</organism>
<dbReference type="PATRIC" id="fig|930944.6.peg.2384"/>
<dbReference type="NCBIfam" id="TIGR00140">
    <property type="entry name" value="hupD"/>
    <property type="match status" value="1"/>
</dbReference>
<name>A0A0H3NL00_YERE1</name>
<reference evidence="8 9" key="1">
    <citation type="journal article" date="2011" name="J. Bacteriol.">
        <title>Complete genome sequence of Yersinia enterocolitica subsp. palearctica serogroup O:3.</title>
        <authorList>
            <person name="Batzilla J."/>
            <person name="Hoper D."/>
            <person name="Antonenka U."/>
            <person name="Heesemann J."/>
            <person name="Rakin A."/>
        </authorList>
    </citation>
    <scope>NUCLEOTIDE SEQUENCE [LARGE SCALE GENOMIC DNA]</scope>
    <source>
        <strain evidence="9">DSM 13030 / CIP 106945 / Y11</strain>
    </source>
</reference>
<dbReference type="GO" id="GO:0046872">
    <property type="term" value="F:metal ion binding"/>
    <property type="evidence" value="ECO:0007669"/>
    <property type="project" value="UniProtKB-KW"/>
</dbReference>